<evidence type="ECO:0000313" key="2">
    <source>
        <dbReference type="Proteomes" id="UP001396334"/>
    </source>
</evidence>
<dbReference type="EMBL" id="JBBPBN010000013">
    <property type="protein sequence ID" value="KAK9025639.1"/>
    <property type="molecule type" value="Genomic_DNA"/>
</dbReference>
<reference evidence="1 2" key="1">
    <citation type="journal article" date="2024" name="G3 (Bethesda)">
        <title>Genome assembly of Hibiscus sabdariffa L. provides insights into metabolisms of medicinal natural products.</title>
        <authorList>
            <person name="Kim T."/>
        </authorList>
    </citation>
    <scope>NUCLEOTIDE SEQUENCE [LARGE SCALE GENOMIC DNA]</scope>
    <source>
        <strain evidence="1">TK-2024</strain>
        <tissue evidence="1">Old leaves</tissue>
    </source>
</reference>
<sequence length="94" mass="10678">MNCFSSSTESPNITTDQSVLLAFKANINDPRNILAANWSQLGKSLVPCSARHRKQYLSGVFTRGINWRKVIKVYKTHKWTRHACFLPGLSHYGL</sequence>
<accession>A0ABR2SL40</accession>
<protein>
    <submittedName>
        <fullName evidence="1">Uncharacterized protein</fullName>
    </submittedName>
</protein>
<name>A0ABR2SL40_9ROSI</name>
<gene>
    <name evidence="1" type="ORF">V6N11_038498</name>
</gene>
<dbReference type="Proteomes" id="UP001396334">
    <property type="component" value="Unassembled WGS sequence"/>
</dbReference>
<proteinExistence type="predicted"/>
<evidence type="ECO:0000313" key="1">
    <source>
        <dbReference type="EMBL" id="KAK9025639.1"/>
    </source>
</evidence>
<organism evidence="1 2">
    <name type="scientific">Hibiscus sabdariffa</name>
    <name type="common">roselle</name>
    <dbReference type="NCBI Taxonomy" id="183260"/>
    <lineage>
        <taxon>Eukaryota</taxon>
        <taxon>Viridiplantae</taxon>
        <taxon>Streptophyta</taxon>
        <taxon>Embryophyta</taxon>
        <taxon>Tracheophyta</taxon>
        <taxon>Spermatophyta</taxon>
        <taxon>Magnoliopsida</taxon>
        <taxon>eudicotyledons</taxon>
        <taxon>Gunneridae</taxon>
        <taxon>Pentapetalae</taxon>
        <taxon>rosids</taxon>
        <taxon>malvids</taxon>
        <taxon>Malvales</taxon>
        <taxon>Malvaceae</taxon>
        <taxon>Malvoideae</taxon>
        <taxon>Hibiscus</taxon>
    </lineage>
</organism>
<keyword evidence="2" id="KW-1185">Reference proteome</keyword>
<comment type="caution">
    <text evidence="1">The sequence shown here is derived from an EMBL/GenBank/DDBJ whole genome shotgun (WGS) entry which is preliminary data.</text>
</comment>